<dbReference type="GO" id="GO:0006526">
    <property type="term" value="P:L-arginine biosynthetic process"/>
    <property type="evidence" value="ECO:0007669"/>
    <property type="project" value="TreeGrafter"/>
</dbReference>
<dbReference type="RefSeq" id="WP_211469501.1">
    <property type="nucleotide sequence ID" value="NZ_JAGSXH010000072.1"/>
</dbReference>
<dbReference type="NCBIfam" id="TIGR01900">
    <property type="entry name" value="dapE-gram_pos"/>
    <property type="match status" value="1"/>
</dbReference>
<feature type="domain" description="Peptidase M20 dimerisation" evidence="4">
    <location>
        <begin position="182"/>
        <end position="273"/>
    </location>
</feature>
<dbReference type="Pfam" id="PF07687">
    <property type="entry name" value="M20_dimer"/>
    <property type="match status" value="1"/>
</dbReference>
<dbReference type="GO" id="GO:0008777">
    <property type="term" value="F:acetylornithine deacetylase activity"/>
    <property type="evidence" value="ECO:0007669"/>
    <property type="project" value="TreeGrafter"/>
</dbReference>
<keyword evidence="2 5" id="KW-0378">Hydrolase</keyword>
<dbReference type="EC" id="3.5.1.18" evidence="3"/>
<dbReference type="InterPro" id="IPR010174">
    <property type="entry name" value="Succinyl-DAP_deSuclase_DapE"/>
</dbReference>
<dbReference type="GO" id="GO:0046872">
    <property type="term" value="F:metal ion binding"/>
    <property type="evidence" value="ECO:0007669"/>
    <property type="project" value="UniProtKB-KW"/>
</dbReference>
<keyword evidence="1" id="KW-0479">Metal-binding</keyword>
<dbReference type="AlphaFoldDB" id="A0A8J7WRI9"/>
<dbReference type="Pfam" id="PF01546">
    <property type="entry name" value="Peptidase_M20"/>
    <property type="match status" value="1"/>
</dbReference>
<dbReference type="Proteomes" id="UP000677913">
    <property type="component" value="Unassembled WGS sequence"/>
</dbReference>
<comment type="caution">
    <text evidence="5">The sequence shown here is derived from an EMBL/GenBank/DDBJ whole genome shotgun (WGS) entry which is preliminary data.</text>
</comment>
<evidence type="ECO:0000256" key="3">
    <source>
        <dbReference type="NCBIfam" id="TIGR01900"/>
    </source>
</evidence>
<evidence type="ECO:0000256" key="2">
    <source>
        <dbReference type="ARBA" id="ARBA00022801"/>
    </source>
</evidence>
<dbReference type="SUPFAM" id="SSF53187">
    <property type="entry name" value="Zn-dependent exopeptidases"/>
    <property type="match status" value="1"/>
</dbReference>
<dbReference type="GO" id="GO:0009014">
    <property type="term" value="F:succinyl-diaminopimelate desuccinylase activity"/>
    <property type="evidence" value="ECO:0007669"/>
    <property type="project" value="UniProtKB-UniRule"/>
</dbReference>
<dbReference type="InterPro" id="IPR050072">
    <property type="entry name" value="Peptidase_M20A"/>
</dbReference>
<dbReference type="Gene3D" id="3.40.630.10">
    <property type="entry name" value="Zn peptidases"/>
    <property type="match status" value="1"/>
</dbReference>
<dbReference type="InterPro" id="IPR002933">
    <property type="entry name" value="Peptidase_M20"/>
</dbReference>
<dbReference type="Gene3D" id="3.30.70.360">
    <property type="match status" value="1"/>
</dbReference>
<dbReference type="InterPro" id="IPR011650">
    <property type="entry name" value="Peptidase_M20_dimer"/>
</dbReference>
<gene>
    <name evidence="5" type="ORF">KGA66_18975</name>
</gene>
<proteinExistence type="predicted"/>
<evidence type="ECO:0000256" key="1">
    <source>
        <dbReference type="ARBA" id="ARBA00022723"/>
    </source>
</evidence>
<sequence length="368" mass="38597">MTARGATGVEETLARAGDPVALTAALVAVASVSGREERLADLIERRLRTRGAGLVVRRIGNNVIARTEGSTRGRSPERIVFAGHLDTVPQFPGRTPPEPDPDTVAGLGAVDMKGGLAVMLLLAERAATANRHCTFVFYDKEETGSRGSGMNMLFAGHRELVAGDFAVLLEPTGGTVEAGCQGNLVVELGFVGRRAHTARPWRGTNAVHRAAPALHRIADFVPEPVVIDGLHYRQALSVVGVDGGVQGNVVPDSCTVRVNYRHAPSLDSAAATRVVLDLAPEADSARVLLDSPPAAPSLSHPLAGELLKAAAAPPRPKLGWTDVGRFAQHGVPAANFGPGDSELAHTPDETVTRADLERAVSVLRTLLA</sequence>
<evidence type="ECO:0000313" key="6">
    <source>
        <dbReference type="Proteomes" id="UP000677913"/>
    </source>
</evidence>
<reference evidence="5" key="1">
    <citation type="submission" date="2021-04" db="EMBL/GenBank/DDBJ databases">
        <title>Genome based classification of Actinospica acidithermotolerans sp. nov., an actinobacterium isolated from an Indonesian hot spring.</title>
        <authorList>
            <person name="Kusuma A.B."/>
            <person name="Putra K.E."/>
            <person name="Nafisah S."/>
            <person name="Loh J."/>
            <person name="Nouioui I."/>
            <person name="Goodfellow M."/>
        </authorList>
    </citation>
    <scope>NUCLEOTIDE SEQUENCE</scope>
    <source>
        <strain evidence="5">DSM 45618</strain>
    </source>
</reference>
<dbReference type="InterPro" id="IPR036264">
    <property type="entry name" value="Bact_exopeptidase_dim_dom"/>
</dbReference>
<dbReference type="PANTHER" id="PTHR43808">
    <property type="entry name" value="ACETYLORNITHINE DEACETYLASE"/>
    <property type="match status" value="1"/>
</dbReference>
<organism evidence="5 6">
    <name type="scientific">Actinocrinis puniceicyclus</name>
    <dbReference type="NCBI Taxonomy" id="977794"/>
    <lineage>
        <taxon>Bacteria</taxon>
        <taxon>Bacillati</taxon>
        <taxon>Actinomycetota</taxon>
        <taxon>Actinomycetes</taxon>
        <taxon>Catenulisporales</taxon>
        <taxon>Actinospicaceae</taxon>
        <taxon>Actinocrinis</taxon>
    </lineage>
</organism>
<keyword evidence="6" id="KW-1185">Reference proteome</keyword>
<evidence type="ECO:0000313" key="5">
    <source>
        <dbReference type="EMBL" id="MBS2965142.1"/>
    </source>
</evidence>
<dbReference type="SUPFAM" id="SSF55031">
    <property type="entry name" value="Bacterial exopeptidase dimerisation domain"/>
    <property type="match status" value="1"/>
</dbReference>
<dbReference type="PANTHER" id="PTHR43808:SF31">
    <property type="entry name" value="N-ACETYL-L-CITRULLINE DEACETYLASE"/>
    <property type="match status" value="1"/>
</dbReference>
<protein>
    <recommendedName>
        <fullName evidence="3">Succinyl-diaminopimelate desuccinylase</fullName>
        <ecNumber evidence="3">3.5.1.18</ecNumber>
    </recommendedName>
</protein>
<evidence type="ECO:0000259" key="4">
    <source>
        <dbReference type="Pfam" id="PF07687"/>
    </source>
</evidence>
<dbReference type="GO" id="GO:0009089">
    <property type="term" value="P:lysine biosynthetic process via diaminopimelate"/>
    <property type="evidence" value="ECO:0007669"/>
    <property type="project" value="UniProtKB-UniRule"/>
</dbReference>
<dbReference type="EMBL" id="JAGSXH010000072">
    <property type="protein sequence ID" value="MBS2965142.1"/>
    <property type="molecule type" value="Genomic_DNA"/>
</dbReference>
<name>A0A8J7WRI9_9ACTN</name>
<accession>A0A8J7WRI9</accession>